<feature type="active site" description="Proton acceptor" evidence="20">
    <location>
        <position position="397"/>
    </location>
</feature>
<comment type="similarity">
    <text evidence="4 23">Belongs to the peptidase M1 family.</text>
</comment>
<dbReference type="SUPFAM" id="SSF55486">
    <property type="entry name" value="Metalloproteases ('zincins'), catalytic domain"/>
    <property type="match status" value="1"/>
</dbReference>
<feature type="binding site" evidence="21">
    <location>
        <position position="419"/>
    </location>
    <ligand>
        <name>Zn(2+)</name>
        <dbReference type="ChEBI" id="CHEBI:29105"/>
        <note>catalytic</note>
    </ligand>
</feature>
<dbReference type="AlphaFoldDB" id="A0A8J2WQF5"/>
<dbReference type="Gene3D" id="1.10.390.10">
    <property type="entry name" value="Neutral Protease Domain 2"/>
    <property type="match status" value="1"/>
</dbReference>
<dbReference type="FunFam" id="2.60.40.1730:FF:000012">
    <property type="entry name" value="Aminopeptidase N"/>
    <property type="match status" value="1"/>
</dbReference>
<dbReference type="OrthoDB" id="510539at2759"/>
<accession>A0A8J2WQF5</accession>
<evidence type="ECO:0000256" key="6">
    <source>
        <dbReference type="ARBA" id="ARBA00022438"/>
    </source>
</evidence>
<dbReference type="PANTHER" id="PTHR11533:SF276">
    <property type="entry name" value="GLUTAMYL AMINOPEPTIDASE"/>
    <property type="match status" value="1"/>
</dbReference>
<evidence type="ECO:0000256" key="8">
    <source>
        <dbReference type="ARBA" id="ARBA00022670"/>
    </source>
</evidence>
<evidence type="ECO:0000256" key="10">
    <source>
        <dbReference type="ARBA" id="ARBA00022723"/>
    </source>
</evidence>
<keyword evidence="6 23" id="KW-0031">Aminopeptidase</keyword>
<feature type="binding site" evidence="21">
    <location>
        <position position="400"/>
    </location>
    <ligand>
        <name>Zn(2+)</name>
        <dbReference type="ChEBI" id="CHEBI:29105"/>
        <note>catalytic</note>
    </ligand>
</feature>
<keyword evidence="17 23" id="KW-0472">Membrane</keyword>
<keyword evidence="13" id="KW-0106">Calcium</keyword>
<keyword evidence="7" id="KW-1003">Cell membrane</keyword>
<comment type="cofactor">
    <cofactor evidence="21 23">
        <name>Zn(2+)</name>
        <dbReference type="ChEBI" id="CHEBI:29105"/>
    </cofactor>
    <text evidence="21 23">Binds 1 zinc ion per subunit.</text>
</comment>
<evidence type="ECO:0000256" key="22">
    <source>
        <dbReference type="PIRSR" id="PIRSR634016-4"/>
    </source>
</evidence>
<dbReference type="GO" id="GO:0005886">
    <property type="term" value="C:plasma membrane"/>
    <property type="evidence" value="ECO:0007669"/>
    <property type="project" value="UniProtKB-SubCell"/>
</dbReference>
<dbReference type="GO" id="GO:0043171">
    <property type="term" value="P:peptide catabolic process"/>
    <property type="evidence" value="ECO:0007669"/>
    <property type="project" value="TreeGrafter"/>
</dbReference>
<keyword evidence="8 23" id="KW-0645">Protease</keyword>
<evidence type="ECO:0000256" key="3">
    <source>
        <dbReference type="ARBA" id="ARBA00004609"/>
    </source>
</evidence>
<dbReference type="InterPro" id="IPR045357">
    <property type="entry name" value="Aminopeptidase_N-like_N"/>
</dbReference>
<keyword evidence="28" id="KW-1185">Reference proteome</keyword>
<dbReference type="CDD" id="cd09601">
    <property type="entry name" value="M1_APN-Q_like"/>
    <property type="match status" value="1"/>
</dbReference>
<keyword evidence="9 23" id="KW-0812">Transmembrane</keyword>
<feature type="transmembrane region" description="Helical" evidence="23">
    <location>
        <begin position="20"/>
        <end position="46"/>
    </location>
</feature>
<dbReference type="GO" id="GO:0070006">
    <property type="term" value="F:metalloaminopeptidase activity"/>
    <property type="evidence" value="ECO:0007669"/>
    <property type="project" value="TreeGrafter"/>
</dbReference>
<name>A0A8J2WQF5_9CRUS</name>
<dbReference type="Gene3D" id="2.60.40.1910">
    <property type="match status" value="1"/>
</dbReference>
<keyword evidence="15 23" id="KW-1133">Transmembrane helix</keyword>
<feature type="domain" description="Aminopeptidase N-like N-terminal" evidence="26">
    <location>
        <begin position="96"/>
        <end position="287"/>
    </location>
</feature>
<dbReference type="GO" id="GO:0008270">
    <property type="term" value="F:zinc ion binding"/>
    <property type="evidence" value="ECO:0007669"/>
    <property type="project" value="UniProtKB-UniRule"/>
</dbReference>
<dbReference type="GO" id="GO:0042277">
    <property type="term" value="F:peptide binding"/>
    <property type="evidence" value="ECO:0007669"/>
    <property type="project" value="TreeGrafter"/>
</dbReference>
<keyword evidence="14" id="KW-0735">Signal-anchor</keyword>
<evidence type="ECO:0000313" key="28">
    <source>
        <dbReference type="Proteomes" id="UP000789390"/>
    </source>
</evidence>
<evidence type="ECO:0000256" key="17">
    <source>
        <dbReference type="ARBA" id="ARBA00023136"/>
    </source>
</evidence>
<dbReference type="InterPro" id="IPR014782">
    <property type="entry name" value="Peptidase_M1_dom"/>
</dbReference>
<evidence type="ECO:0000256" key="12">
    <source>
        <dbReference type="ARBA" id="ARBA00022833"/>
    </source>
</evidence>
<keyword evidence="18" id="KW-1015">Disulfide bond</keyword>
<dbReference type="SUPFAM" id="SSF63737">
    <property type="entry name" value="Leukotriene A4 hydrolase N-terminal domain"/>
    <property type="match status" value="1"/>
</dbReference>
<dbReference type="InterPro" id="IPR034016">
    <property type="entry name" value="M1_APN-typ"/>
</dbReference>
<organism evidence="27 28">
    <name type="scientific">Daphnia galeata</name>
    <dbReference type="NCBI Taxonomy" id="27404"/>
    <lineage>
        <taxon>Eukaryota</taxon>
        <taxon>Metazoa</taxon>
        <taxon>Ecdysozoa</taxon>
        <taxon>Arthropoda</taxon>
        <taxon>Crustacea</taxon>
        <taxon>Branchiopoda</taxon>
        <taxon>Diplostraca</taxon>
        <taxon>Cladocera</taxon>
        <taxon>Anomopoda</taxon>
        <taxon>Daphniidae</taxon>
        <taxon>Daphnia</taxon>
    </lineage>
</organism>
<evidence type="ECO:0000259" key="24">
    <source>
        <dbReference type="Pfam" id="PF01433"/>
    </source>
</evidence>
<dbReference type="Pfam" id="PF17900">
    <property type="entry name" value="Peptidase_M1_N"/>
    <property type="match status" value="1"/>
</dbReference>
<dbReference type="FunFam" id="1.25.50.20:FF:000001">
    <property type="entry name" value="Aminopeptidase"/>
    <property type="match status" value="1"/>
</dbReference>
<feature type="binding site" evidence="21">
    <location>
        <position position="396"/>
    </location>
    <ligand>
        <name>Zn(2+)</name>
        <dbReference type="ChEBI" id="CHEBI:29105"/>
        <note>catalytic</note>
    </ligand>
</feature>
<comment type="subcellular location">
    <subcellularLocation>
        <location evidence="3">Cell membrane</location>
        <topology evidence="3">Lipid-anchor</topology>
        <topology evidence="3">GPI-anchor</topology>
    </subcellularLocation>
    <subcellularLocation>
        <location evidence="2">Cell membrane</location>
        <topology evidence="2">Single-pass type II membrane protein</topology>
    </subcellularLocation>
</comment>
<keyword evidence="11 23" id="KW-0378">Hydrolase</keyword>
<evidence type="ECO:0000256" key="4">
    <source>
        <dbReference type="ARBA" id="ARBA00010136"/>
    </source>
</evidence>
<evidence type="ECO:0000256" key="7">
    <source>
        <dbReference type="ARBA" id="ARBA00022475"/>
    </source>
</evidence>
<evidence type="ECO:0000256" key="9">
    <source>
        <dbReference type="ARBA" id="ARBA00022692"/>
    </source>
</evidence>
<comment type="catalytic activity">
    <reaction evidence="1">
        <text>Release of N-terminal glutamate (and to a lesser extent aspartate) from a peptide.</text>
        <dbReference type="EC" id="3.4.11.7"/>
    </reaction>
</comment>
<dbReference type="Pfam" id="PF11838">
    <property type="entry name" value="ERAP1_C"/>
    <property type="match status" value="1"/>
</dbReference>
<evidence type="ECO:0000259" key="25">
    <source>
        <dbReference type="Pfam" id="PF11838"/>
    </source>
</evidence>
<evidence type="ECO:0000256" key="23">
    <source>
        <dbReference type="RuleBase" id="RU364040"/>
    </source>
</evidence>
<evidence type="ECO:0000256" key="14">
    <source>
        <dbReference type="ARBA" id="ARBA00022968"/>
    </source>
</evidence>
<dbReference type="InterPro" id="IPR001930">
    <property type="entry name" value="Peptidase_M1"/>
</dbReference>
<dbReference type="Gene3D" id="2.60.40.1730">
    <property type="entry name" value="tricorn interacting facor f3 domain"/>
    <property type="match status" value="1"/>
</dbReference>
<dbReference type="InterPro" id="IPR024571">
    <property type="entry name" value="ERAP1-like_C_dom"/>
</dbReference>
<dbReference type="GO" id="GO:0005615">
    <property type="term" value="C:extracellular space"/>
    <property type="evidence" value="ECO:0007669"/>
    <property type="project" value="TreeGrafter"/>
</dbReference>
<evidence type="ECO:0000256" key="15">
    <source>
        <dbReference type="ARBA" id="ARBA00022989"/>
    </source>
</evidence>
<evidence type="ECO:0000256" key="2">
    <source>
        <dbReference type="ARBA" id="ARBA00004401"/>
    </source>
</evidence>
<keyword evidence="12 21" id="KW-0862">Zinc</keyword>
<evidence type="ECO:0000256" key="18">
    <source>
        <dbReference type="ARBA" id="ARBA00023157"/>
    </source>
</evidence>
<evidence type="ECO:0000256" key="1">
    <source>
        <dbReference type="ARBA" id="ARBA00001703"/>
    </source>
</evidence>
<sequence length="963" mass="109693">MVYFPNSTFKKDKAKKKMKLNIPVVSLGILSGALAIAVIVLAVFLADSNKQLASIDCDTSTEALVESTTMAGIMSTTPQLTEPWELDYRLPNDTLPLHYEIYLHPDLEKGTFFGKVDVLLNVTQPRDFILIHTKYLTIKKTLLRQGEGTNGQEVVLVEPFEYAPNEFWVVRLGSKIQQGLYTLQLEFDGSLTKDIVGFYKSSYYNSDTNQTRTIATSKFEPTYARRAFPCMDEPSYKSTFGVTLVRPKDDGYVAYSNMPEESATDDSPSTGLTTVKFQKSVEMVTYLACFIVCDFKERNDTTHGAVPIPVRTIARSNQFNSTQYPLEIGVKATEYYEKYFDIPYALPKQDLIAIPDFVSGAMEHWGLVTFRETALLFDPLESSTSNKKRVATVVAHELAHQWFGNLMTIIWWDDLWLNEGFASYMEFKGTAACEPTWDMMTFILSDDVGPVLELDSKLTSHPIVVTVNHPDEITEIFDAISYNKGAAVLMMLESFMGPDNFQKGIQEFLKTYAFKNAATADLWRALQTVTPQLDITRIMDTWTRQMGFPVLSYTMNGNKLIVKQSRFLSDPNSNATVTPSPYGYKWDVPIFYITDKDSTLKSQWLYMENETVTIDLPADFKWVKLNADQRGYFRVNYLADHWSAIATALRENVTAMSASDRYGVIDDSFSLSAAGSLPYSTSLELVEYVKNDRHPVPWSTASAKLSSISSLIYITNLYPGFRKFIITLVEPSYSELGWEQLEPFLDQNLQTTILSLACLSDYTPCLENAAERLSKWINNTNEYIPPNFRTLVYRYGIAQIGDAAVWNAMWDRYTVESDPNEAIKLLYGLAFAKEPWLIHQYLDLAKTEKVRSQDYFTVLEYISANPVGLPIVWDFVRNEWQYLVDRFTTNNRYLGRMVGTVCSKFATQIRLDEMKEFFAKYPDAGAGARAREQSIETVQNNIQWLKMNKPDLENWLKENGFMS</sequence>
<gene>
    <name evidence="27" type="ORF">DGAL_LOCUS15506</name>
</gene>
<evidence type="ECO:0000256" key="21">
    <source>
        <dbReference type="PIRSR" id="PIRSR634016-3"/>
    </source>
</evidence>
<evidence type="ECO:0000313" key="27">
    <source>
        <dbReference type="EMBL" id="CAH0111849.1"/>
    </source>
</evidence>
<dbReference type="GO" id="GO:0006508">
    <property type="term" value="P:proteolysis"/>
    <property type="evidence" value="ECO:0007669"/>
    <property type="project" value="UniProtKB-KW"/>
</dbReference>
<dbReference type="Pfam" id="PF01433">
    <property type="entry name" value="Peptidase_M1"/>
    <property type="match status" value="1"/>
</dbReference>
<dbReference type="InterPro" id="IPR027268">
    <property type="entry name" value="Peptidase_M4/M1_CTD_sf"/>
</dbReference>
<keyword evidence="16 23" id="KW-0482">Metalloprotease</keyword>
<feature type="domain" description="ERAP1-like C-terminal" evidence="25">
    <location>
        <begin position="622"/>
        <end position="940"/>
    </location>
</feature>
<dbReference type="PRINTS" id="PR00756">
    <property type="entry name" value="ALADIPTASE"/>
</dbReference>
<dbReference type="PANTHER" id="PTHR11533">
    <property type="entry name" value="PROTEASE M1 ZINC METALLOPROTEASE"/>
    <property type="match status" value="1"/>
</dbReference>
<feature type="domain" description="Peptidase M1 membrane alanine aminopeptidase" evidence="24">
    <location>
        <begin position="324"/>
        <end position="542"/>
    </location>
</feature>
<evidence type="ECO:0000256" key="16">
    <source>
        <dbReference type="ARBA" id="ARBA00023049"/>
    </source>
</evidence>
<comment type="subunit">
    <text evidence="5">Homodimer; disulfide-linked.</text>
</comment>
<evidence type="ECO:0000256" key="19">
    <source>
        <dbReference type="ARBA" id="ARBA00023180"/>
    </source>
</evidence>
<evidence type="ECO:0000256" key="20">
    <source>
        <dbReference type="PIRSR" id="PIRSR634016-1"/>
    </source>
</evidence>
<reference evidence="27" key="1">
    <citation type="submission" date="2021-11" db="EMBL/GenBank/DDBJ databases">
        <authorList>
            <person name="Schell T."/>
        </authorList>
    </citation>
    <scope>NUCLEOTIDE SEQUENCE</scope>
    <source>
        <strain evidence="27">M5</strain>
    </source>
</reference>
<comment type="caution">
    <text evidence="27">The sequence shown here is derived from an EMBL/GenBank/DDBJ whole genome shotgun (WGS) entry which is preliminary data.</text>
</comment>
<evidence type="ECO:0000256" key="5">
    <source>
        <dbReference type="ARBA" id="ARBA00011748"/>
    </source>
</evidence>
<dbReference type="GO" id="GO:0005737">
    <property type="term" value="C:cytoplasm"/>
    <property type="evidence" value="ECO:0007669"/>
    <property type="project" value="TreeGrafter"/>
</dbReference>
<proteinExistence type="inferred from homology"/>
<keyword evidence="19" id="KW-0325">Glycoprotein</keyword>
<dbReference type="FunFam" id="2.60.40.1910:FF:000003">
    <property type="entry name" value="Aminopeptidase"/>
    <property type="match status" value="1"/>
</dbReference>
<evidence type="ECO:0000256" key="13">
    <source>
        <dbReference type="ARBA" id="ARBA00022837"/>
    </source>
</evidence>
<dbReference type="InterPro" id="IPR050344">
    <property type="entry name" value="Peptidase_M1_aminopeptidases"/>
</dbReference>
<dbReference type="Proteomes" id="UP000789390">
    <property type="component" value="Unassembled WGS sequence"/>
</dbReference>
<keyword evidence="10 21" id="KW-0479">Metal-binding</keyword>
<dbReference type="FunFam" id="1.10.390.10:FF:000016">
    <property type="entry name" value="Glutamyl aminopeptidase"/>
    <property type="match status" value="1"/>
</dbReference>
<evidence type="ECO:0000259" key="26">
    <source>
        <dbReference type="Pfam" id="PF17900"/>
    </source>
</evidence>
<dbReference type="EC" id="3.4.11.-" evidence="23"/>
<feature type="site" description="Transition state stabilizer" evidence="22">
    <location>
        <position position="482"/>
    </location>
</feature>
<dbReference type="EMBL" id="CAKKLH010000318">
    <property type="protein sequence ID" value="CAH0111849.1"/>
    <property type="molecule type" value="Genomic_DNA"/>
</dbReference>
<dbReference type="InterPro" id="IPR042097">
    <property type="entry name" value="Aminopeptidase_N-like_N_sf"/>
</dbReference>
<dbReference type="Gene3D" id="1.25.50.20">
    <property type="match status" value="1"/>
</dbReference>
<protein>
    <recommendedName>
        <fullName evidence="23">Aminopeptidase</fullName>
        <ecNumber evidence="23">3.4.11.-</ecNumber>
    </recommendedName>
</protein>
<dbReference type="GO" id="GO:0004230">
    <property type="term" value="F:glutamyl aminopeptidase activity"/>
    <property type="evidence" value="ECO:0007669"/>
    <property type="project" value="UniProtKB-EC"/>
</dbReference>
<evidence type="ECO:0000256" key="11">
    <source>
        <dbReference type="ARBA" id="ARBA00022801"/>
    </source>
</evidence>